<keyword evidence="2" id="KW-1185">Reference proteome</keyword>
<comment type="caution">
    <text evidence="1">The sequence shown here is derived from an EMBL/GenBank/DDBJ whole genome shotgun (WGS) entry which is preliminary data.</text>
</comment>
<dbReference type="OMA" id="EMTYLAP"/>
<dbReference type="VEuPathDB" id="TriTrypDB:Lsey_0156_0120"/>
<dbReference type="EMBL" id="LJSK01000156">
    <property type="protein sequence ID" value="KPI85968.1"/>
    <property type="molecule type" value="Genomic_DNA"/>
</dbReference>
<name>A0A0N1IJS1_LEPSE</name>
<accession>A0A0N1IJS1</accession>
<protein>
    <submittedName>
        <fullName evidence="1">Uncharacterized protein</fullName>
    </submittedName>
</protein>
<sequence>MMIPSDAVMAEAFRRAQMRGHVFPQTCDFPPSVSSSVVEMTYLAPLKAVSGASGAPSRAEDTPVLQRGPLEMTAFSRETDDASFLTNGGDAWAAILLLEEDDE</sequence>
<proteinExistence type="predicted"/>
<evidence type="ECO:0000313" key="1">
    <source>
        <dbReference type="EMBL" id="KPI85968.1"/>
    </source>
</evidence>
<gene>
    <name evidence="1" type="ORF">ABL78_4970</name>
</gene>
<dbReference type="AlphaFoldDB" id="A0A0N1IJS1"/>
<reference evidence="1 2" key="1">
    <citation type="journal article" date="2015" name="PLoS Pathog.">
        <title>Leptomonas seymouri: Adaptations to the Dixenous Life Cycle Analyzed by Genome Sequencing, Transcriptome Profiling and Co-infection with Leishmania donovani.</title>
        <authorList>
            <person name="Kraeva N."/>
            <person name="Butenko A."/>
            <person name="Hlavacova J."/>
            <person name="Kostygov A."/>
            <person name="Myskova J."/>
            <person name="Grybchuk D."/>
            <person name="Lestinova T."/>
            <person name="Votypka J."/>
            <person name="Volf P."/>
            <person name="Opperdoes F."/>
            <person name="Flegontov P."/>
            <person name="Lukes J."/>
            <person name="Yurchenko V."/>
        </authorList>
    </citation>
    <scope>NUCLEOTIDE SEQUENCE [LARGE SCALE GENOMIC DNA]</scope>
    <source>
        <strain evidence="1 2">ATCC 30220</strain>
    </source>
</reference>
<dbReference type="OrthoDB" id="270934at2759"/>
<dbReference type="Proteomes" id="UP000038009">
    <property type="component" value="Unassembled WGS sequence"/>
</dbReference>
<organism evidence="1 2">
    <name type="scientific">Leptomonas seymouri</name>
    <dbReference type="NCBI Taxonomy" id="5684"/>
    <lineage>
        <taxon>Eukaryota</taxon>
        <taxon>Discoba</taxon>
        <taxon>Euglenozoa</taxon>
        <taxon>Kinetoplastea</taxon>
        <taxon>Metakinetoplastina</taxon>
        <taxon>Trypanosomatida</taxon>
        <taxon>Trypanosomatidae</taxon>
        <taxon>Leishmaniinae</taxon>
        <taxon>Leptomonas</taxon>
    </lineage>
</organism>
<evidence type="ECO:0000313" key="2">
    <source>
        <dbReference type="Proteomes" id="UP000038009"/>
    </source>
</evidence>